<dbReference type="RefSeq" id="WP_092997293.1">
    <property type="nucleotide sequence ID" value="NZ_FMWD01000007.1"/>
</dbReference>
<dbReference type="Proteomes" id="UP000199648">
    <property type="component" value="Unassembled WGS sequence"/>
</dbReference>
<dbReference type="EMBL" id="FMWD01000007">
    <property type="protein sequence ID" value="SCZ62876.1"/>
    <property type="molecule type" value="Genomic_DNA"/>
</dbReference>
<gene>
    <name evidence="3" type="ORF">SAMN03097708_02372</name>
</gene>
<evidence type="ECO:0000256" key="1">
    <source>
        <dbReference type="ARBA" id="ARBA00007734"/>
    </source>
</evidence>
<reference evidence="3 4" key="1">
    <citation type="submission" date="2016-10" db="EMBL/GenBank/DDBJ databases">
        <authorList>
            <person name="de Groot N.N."/>
        </authorList>
    </citation>
    <scope>NUCLEOTIDE SEQUENCE [LARGE SCALE GENOMIC DNA]</scope>
    <source>
        <strain evidence="3 4">HLD2</strain>
    </source>
</reference>
<dbReference type="InterPro" id="IPR023346">
    <property type="entry name" value="Lysozyme-like_dom_sf"/>
</dbReference>
<proteinExistence type="inferred from homology"/>
<evidence type="ECO:0000313" key="3">
    <source>
        <dbReference type="EMBL" id="SCZ62876.1"/>
    </source>
</evidence>
<dbReference type="PANTHER" id="PTHR37423">
    <property type="entry name" value="SOLUBLE LYTIC MUREIN TRANSGLYCOSYLASE-RELATED"/>
    <property type="match status" value="1"/>
</dbReference>
<dbReference type="CDD" id="cd00254">
    <property type="entry name" value="LT-like"/>
    <property type="match status" value="1"/>
</dbReference>
<feature type="domain" description="Transglycosylase SLT" evidence="2">
    <location>
        <begin position="77"/>
        <end position="171"/>
    </location>
</feature>
<evidence type="ECO:0000313" key="4">
    <source>
        <dbReference type="Proteomes" id="UP000199648"/>
    </source>
</evidence>
<dbReference type="PANTHER" id="PTHR37423:SF2">
    <property type="entry name" value="MEMBRANE-BOUND LYTIC MUREIN TRANSGLYCOSYLASE C"/>
    <property type="match status" value="1"/>
</dbReference>
<dbReference type="Pfam" id="PF01464">
    <property type="entry name" value="SLT"/>
    <property type="match status" value="1"/>
</dbReference>
<dbReference type="SUPFAM" id="SSF53955">
    <property type="entry name" value="Lysozyme-like"/>
    <property type="match status" value="1"/>
</dbReference>
<sequence>MRTFIVLLLLLLLSGTVWGDNVDPRLRNRLVDALAEGFDYGDRWDVEVWVTDMATRLSNRVTDREERLTILKHTFIEAHQAGLDPELVLAVIDTESNFDRFAISEAGARGLMQVMPFWLKELGRPDDNLFDIATNLRFGCTILKYYLDRERGDLTRALARYNGSLGKVWYPQRVYTKLRASWYR</sequence>
<protein>
    <submittedName>
        <fullName evidence="3">Transglycosylase SLT domain-containing protein</fullName>
    </submittedName>
</protein>
<evidence type="ECO:0000259" key="2">
    <source>
        <dbReference type="Pfam" id="PF01464"/>
    </source>
</evidence>
<dbReference type="STRING" id="415747.SAMN03097708_02372"/>
<organism evidence="3 4">
    <name type="scientific">Thiohalomonas denitrificans</name>
    <dbReference type="NCBI Taxonomy" id="415747"/>
    <lineage>
        <taxon>Bacteria</taxon>
        <taxon>Pseudomonadati</taxon>
        <taxon>Pseudomonadota</taxon>
        <taxon>Gammaproteobacteria</taxon>
        <taxon>Thiohalomonadales</taxon>
        <taxon>Thiohalomonadaceae</taxon>
        <taxon>Thiohalomonas</taxon>
    </lineage>
</organism>
<keyword evidence="4" id="KW-1185">Reference proteome</keyword>
<accession>A0A1G5QMK0</accession>
<dbReference type="OrthoDB" id="92254at2"/>
<name>A0A1G5QMK0_9GAMM</name>
<dbReference type="Gene3D" id="1.10.530.10">
    <property type="match status" value="1"/>
</dbReference>
<dbReference type="InterPro" id="IPR008258">
    <property type="entry name" value="Transglycosylase_SLT_dom_1"/>
</dbReference>
<dbReference type="AlphaFoldDB" id="A0A1G5QMK0"/>
<comment type="similarity">
    <text evidence="1">Belongs to the transglycosylase Slt family.</text>
</comment>